<feature type="compositionally biased region" description="Polar residues" evidence="2">
    <location>
        <begin position="221"/>
        <end position="235"/>
    </location>
</feature>
<dbReference type="GeneID" id="365372"/>
<dbReference type="OrthoDB" id="159449at2759"/>
<keyword evidence="1" id="KW-0343">GTPase activation</keyword>
<dbReference type="InterPro" id="IPR050302">
    <property type="entry name" value="Rab_GAP_TBC_domain"/>
</dbReference>
<reference evidence="4" key="2">
    <citation type="submission" date="2005-09" db="EMBL/GenBank/DDBJ databases">
        <authorList>
            <person name="Mural R.J."/>
            <person name="Li P.W."/>
            <person name="Adams M.D."/>
            <person name="Amanatides P.G."/>
            <person name="Baden-Tillson H."/>
            <person name="Barnstead M."/>
            <person name="Chin S.H."/>
            <person name="Dew I."/>
            <person name="Evans C.A."/>
            <person name="Ferriera S."/>
            <person name="Flanigan M."/>
            <person name="Fosler C."/>
            <person name="Glodek A."/>
            <person name="Gu Z."/>
            <person name="Holt R.A."/>
            <person name="Jennings D."/>
            <person name="Kraft C.L."/>
            <person name="Lu F."/>
            <person name="Nguyen T."/>
            <person name="Nusskern D.R."/>
            <person name="Pfannkoch C.M."/>
            <person name="Sitter C."/>
            <person name="Sutton G.G."/>
            <person name="Venter J.C."/>
            <person name="Wang Z."/>
            <person name="Woodage T."/>
            <person name="Zheng X.H."/>
            <person name="Zhong F."/>
        </authorList>
    </citation>
    <scope>NUCLEOTIDE SEQUENCE</scope>
    <source>
        <strain evidence="4">BN</strain>
    </source>
</reference>
<feature type="region of interest" description="Disordered" evidence="2">
    <location>
        <begin position="612"/>
        <end position="795"/>
    </location>
</feature>
<dbReference type="PANTHER" id="PTHR47219">
    <property type="entry name" value="RAB GTPASE-ACTIVATING PROTEIN 1-LIKE"/>
    <property type="match status" value="1"/>
</dbReference>
<dbReference type="GO" id="GO:0005096">
    <property type="term" value="F:GTPase activator activity"/>
    <property type="evidence" value="ECO:0007669"/>
    <property type="project" value="UniProtKB-KW"/>
</dbReference>
<dbReference type="SUPFAM" id="SSF47923">
    <property type="entry name" value="Ypt/Rab-GAP domain of gyp1p"/>
    <property type="match status" value="2"/>
</dbReference>
<dbReference type="FunFam" id="1.10.8.270:FF:000007">
    <property type="entry name" value="TBC1 domain family member 10A"/>
    <property type="match status" value="1"/>
</dbReference>
<dbReference type="RefSeq" id="NP_001102391.1">
    <property type="nucleotide sequence ID" value="NM_001108921.1"/>
</dbReference>
<feature type="compositionally biased region" description="Basic and acidic residues" evidence="2">
    <location>
        <begin position="781"/>
        <end position="795"/>
    </location>
</feature>
<dbReference type="InterPro" id="IPR000195">
    <property type="entry name" value="Rab-GAP-TBC_dom"/>
</dbReference>
<dbReference type="PROSITE" id="PS50086">
    <property type="entry name" value="TBC_RABGAP"/>
    <property type="match status" value="1"/>
</dbReference>
<accession>A6I9M3</accession>
<dbReference type="EMBL" id="CH473956">
    <property type="protein sequence ID" value="EDM17307.1"/>
    <property type="molecule type" value="Genomic_DNA"/>
</dbReference>
<dbReference type="FunFam" id="1.10.10.750:FF:000001">
    <property type="entry name" value="TBC1 domain family member 10A"/>
    <property type="match status" value="1"/>
</dbReference>
<dbReference type="KEGG" id="rno:365372"/>
<dbReference type="CTD" id="26000"/>
<protein>
    <submittedName>
        <fullName evidence="4">TBC1 domain family, member 10b (Predicted)</fullName>
    </submittedName>
</protein>
<dbReference type="RGD" id="1309191">
    <property type="gene designation" value="Tbc1d10b"/>
</dbReference>
<feature type="region of interest" description="Disordered" evidence="2">
    <location>
        <begin position="61"/>
        <end position="81"/>
    </location>
</feature>
<feature type="compositionally biased region" description="Basic and acidic residues" evidence="2">
    <location>
        <begin position="702"/>
        <end position="761"/>
    </location>
</feature>
<dbReference type="Proteomes" id="UP000234681">
    <property type="component" value="Chromosome 1"/>
</dbReference>
<gene>
    <name evidence="5" type="primary">Tbc1d10b</name>
    <name evidence="4" type="synonym">Tbc1d10b_predicted</name>
    <name evidence="4" type="ORF">rCG_40210</name>
</gene>
<dbReference type="SMART" id="SM00164">
    <property type="entry name" value="TBC"/>
    <property type="match status" value="1"/>
</dbReference>
<evidence type="ECO:0000313" key="5">
    <source>
        <dbReference type="RGD" id="1309191"/>
    </source>
</evidence>
<dbReference type="SMR" id="A6I9M3"/>
<feature type="region of interest" description="Disordered" evidence="2">
    <location>
        <begin position="1"/>
        <end position="33"/>
    </location>
</feature>
<dbReference type="AlphaFoldDB" id="A6I9M3"/>
<proteinExistence type="predicted"/>
<dbReference type="OMA" id="AIHEERH"/>
<feature type="compositionally biased region" description="Gly residues" evidence="2">
    <location>
        <begin position="168"/>
        <end position="180"/>
    </location>
</feature>
<sequence>METGPAPLVAPPRRHGASAAPSPPPRGSRAGSVLVVAPGPPVTTATSAPVDLVVPGEARPAWVPGSLQTSASTPTTATGSTVELTLEASPEAAKTQEFPAPAAEAGAETSVALVLGTDTPKTEEARASPVPGPGTPTRTPSRTASGALTAKPPLAPKPGTTVASGVTARGGAGQVAGGHGAATSASAGPVPEDPSGPVTGPPGTCEASAPVARVTVTPAPETTENFQDLGSTSSLGPGISGPRGQAPDTLSYLDSVSLMSGTLESLTDDVSSVGSDSEINGLALRKTDKYGFLGGSQYSGSLESSIPVDVARQRELKWLEMFSNWDKWLSRRFQKVKLRCRKGIPSSLRAKAWQYLSNSKELLEQNPGKFEELERAPGDPKWLDVIEKDLHRQFPFHEMFAARGGHGQQDLYRILKAYTIYRPDEGYCQAQAPVAAVLLMHMPAEQAFWCLVQICDKYLPGYYSAGLEAIQLDGEIFFALLRRASPLAHRHLRRQRIDPVLYMTEWFMCIFARTLPWASVLRVWDMFFCEGVKIIFRVALVLLRHTLGSVEKLRSCQGMYETMEQLRNLPQQCMQEDFLVHEVTTLPVTEALIERENAAQLKKWRETRGELQYRPSRRLHGSRAIHEERRRQQPPLGPSSSLLSLPSLKSRGSRAVGGAPSPPPPVRRASAGPVPGAVVIAEGLHPSLPSPTGNSTPLGTSKEIRRQEKERQKQEKEREKERQRQEKEREKQEKERQKWEKEQEKEQQKQEKERQKLEKKGQGRKLSLRRKADGPPAPQDGGDRSAAEARQDAYF</sequence>
<reference evidence="4" key="1">
    <citation type="journal article" date="2005" name="Genome Res.">
        <title>Gene and alternative splicing annotation with AIR.</title>
        <authorList>
            <person name="Florea L."/>
            <person name="Di Francesco V."/>
            <person name="Miller J."/>
            <person name="Turner R."/>
            <person name="Yao A."/>
            <person name="Harris M."/>
            <person name="Walenz B."/>
            <person name="Mobarry C."/>
            <person name="Merkulov G.V."/>
            <person name="Charlab R."/>
            <person name="Dew I."/>
            <person name="Deng Z."/>
            <person name="Istrail S."/>
            <person name="Li P."/>
            <person name="Sutton G."/>
        </authorList>
    </citation>
    <scope>NUCLEOTIDE SEQUENCE</scope>
    <source>
        <strain evidence="4">BN</strain>
    </source>
</reference>
<dbReference type="GO" id="GO:0005886">
    <property type="term" value="C:plasma membrane"/>
    <property type="evidence" value="ECO:0007669"/>
    <property type="project" value="UniProtKB-ARBA"/>
</dbReference>
<dbReference type="Pfam" id="PF00566">
    <property type="entry name" value="RabGAP-TBC"/>
    <property type="match status" value="1"/>
</dbReference>
<feature type="compositionally biased region" description="Polar residues" evidence="2">
    <location>
        <begin position="690"/>
        <end position="699"/>
    </location>
</feature>
<feature type="compositionally biased region" description="Low complexity" evidence="2">
    <location>
        <begin position="638"/>
        <end position="659"/>
    </location>
</feature>
<evidence type="ECO:0000256" key="2">
    <source>
        <dbReference type="SAM" id="MobiDB-lite"/>
    </source>
</evidence>
<dbReference type="Gene3D" id="1.10.8.270">
    <property type="entry name" value="putative rabgap domain of human tbc1 domain family member 14 like domains"/>
    <property type="match status" value="1"/>
</dbReference>
<dbReference type="Gene3D" id="1.10.10.750">
    <property type="entry name" value="Ypt/Rab-GAP domain of gyp1p, domain 1"/>
    <property type="match status" value="1"/>
</dbReference>
<dbReference type="Gene3D" id="1.10.472.80">
    <property type="entry name" value="Ypt/Rab-GAP domain of gyp1p, domain 3"/>
    <property type="match status" value="1"/>
</dbReference>
<feature type="compositionally biased region" description="Low complexity" evidence="2">
    <location>
        <begin position="135"/>
        <end position="167"/>
    </location>
</feature>
<dbReference type="PANTHER" id="PTHR47219:SF17">
    <property type="entry name" value="TBC1 DOMAIN FAMILY MEMBER 10B"/>
    <property type="match status" value="1"/>
</dbReference>
<evidence type="ECO:0000259" key="3">
    <source>
        <dbReference type="PROSITE" id="PS50086"/>
    </source>
</evidence>
<evidence type="ECO:0000313" key="4">
    <source>
        <dbReference type="EMBL" id="EDM17307.1"/>
    </source>
</evidence>
<evidence type="ECO:0000256" key="1">
    <source>
        <dbReference type="ARBA" id="ARBA00022468"/>
    </source>
</evidence>
<dbReference type="AGR" id="RGD:1309191"/>
<feature type="region of interest" description="Disordered" evidence="2">
    <location>
        <begin position="87"/>
        <end position="106"/>
    </location>
</feature>
<dbReference type="FunFam" id="1.10.472.80:FF:000008">
    <property type="entry name" value="TBC1 domain family member 10A"/>
    <property type="match status" value="1"/>
</dbReference>
<dbReference type="InterPro" id="IPR035969">
    <property type="entry name" value="Rab-GAP_TBC_sf"/>
</dbReference>
<organism evidence="4">
    <name type="scientific">Rattus norvegicus</name>
    <name type="common">Rat</name>
    <dbReference type="NCBI Taxonomy" id="10116"/>
    <lineage>
        <taxon>Eukaryota</taxon>
        <taxon>Metazoa</taxon>
        <taxon>Chordata</taxon>
        <taxon>Craniata</taxon>
        <taxon>Vertebrata</taxon>
        <taxon>Euteleostomi</taxon>
        <taxon>Mammalia</taxon>
        <taxon>Eutheria</taxon>
        <taxon>Euarchontoglires</taxon>
        <taxon>Glires</taxon>
        <taxon>Rodentia</taxon>
        <taxon>Myomorpha</taxon>
        <taxon>Muroidea</taxon>
        <taxon>Muridae</taxon>
        <taxon>Murinae</taxon>
        <taxon>Rattus</taxon>
    </lineage>
</organism>
<name>A6I9M3_RAT</name>
<feature type="region of interest" description="Disordered" evidence="2">
    <location>
        <begin position="221"/>
        <end position="247"/>
    </location>
</feature>
<feature type="region of interest" description="Disordered" evidence="2">
    <location>
        <begin position="119"/>
        <end position="208"/>
    </location>
</feature>
<feature type="domain" description="Rab-GAP TBC" evidence="3">
    <location>
        <begin position="343"/>
        <end position="531"/>
    </location>
</feature>
<feature type="compositionally biased region" description="Low complexity" evidence="2">
    <location>
        <begin position="69"/>
        <end position="81"/>
    </location>
</feature>